<keyword evidence="9" id="KW-1133">Transmembrane helix</keyword>
<dbReference type="Proteomes" id="UP000694941">
    <property type="component" value="Unplaced"/>
</dbReference>
<keyword evidence="4" id="KW-0479">Metal-binding</keyword>
<reference evidence="12" key="1">
    <citation type="submission" date="2025-08" db="UniProtKB">
        <authorList>
            <consortium name="RefSeq"/>
        </authorList>
    </citation>
    <scope>IDENTIFICATION</scope>
    <source>
        <tissue evidence="12">Muscle</tissue>
    </source>
</reference>
<dbReference type="SUPFAM" id="SSF49464">
    <property type="entry name" value="Carboxypeptidase regulatory domain-like"/>
    <property type="match status" value="1"/>
</dbReference>
<feature type="transmembrane region" description="Helical" evidence="9">
    <location>
        <begin position="30"/>
        <end position="52"/>
    </location>
</feature>
<dbReference type="Pfam" id="PF00246">
    <property type="entry name" value="Peptidase_M14"/>
    <property type="match status" value="1"/>
</dbReference>
<comment type="similarity">
    <text evidence="2 8">Belongs to the peptidase M14 family.</text>
</comment>
<dbReference type="CDD" id="cd11308">
    <property type="entry name" value="Peptidase_M14NE-CP-C_like"/>
    <property type="match status" value="1"/>
</dbReference>
<dbReference type="PRINTS" id="PR00765">
    <property type="entry name" value="CRBOXYPTASEA"/>
</dbReference>
<gene>
    <name evidence="12" type="primary">LOC106459276</name>
</gene>
<dbReference type="InterPro" id="IPR050753">
    <property type="entry name" value="Peptidase_M14_domain"/>
</dbReference>
<evidence type="ECO:0000256" key="7">
    <source>
        <dbReference type="ARBA" id="ARBA00023180"/>
    </source>
</evidence>
<keyword evidence="3" id="KW-0121">Carboxypeptidase</keyword>
<evidence type="ECO:0000256" key="1">
    <source>
        <dbReference type="ARBA" id="ARBA00001947"/>
    </source>
</evidence>
<evidence type="ECO:0000256" key="8">
    <source>
        <dbReference type="PROSITE-ProRule" id="PRU01379"/>
    </source>
</evidence>
<sequence length="509" mass="57805">MTARLIRIRRKEKEGRAQNYLKLKIRSRHMLGKTITMIICMLNILFNLATALSDSNSLSPDFKFEHHDNRELIHVLKQVAERCPDITRVYQLAEKSILGWPLSVIEISDKPGIHEPLEPEFKYVGNMHGNEVLGRELLLALANYLCWQYRKGNEEIQTLVNNTRIHILPSMNPDGWQISTDQKGGKDWLIGRSNANGVDLNRDFPDLNEVLYSEEQLPLHQTHHYFLGSQMIDHKLQPETRAVMMWILNNPFVLSANLHGGALVANYPYDESPSGKTQEYTATPDDQTFKHLAHAYASAHKTMSGKQHINCGGDDFTHKGGITNGAAWYSVAGGMQDFNYLGSNDFEITLELGCNKYPSEERLPKEWDINSKALLNFMWQAHIGIKGTVRETGTGRPLQNAVIKVHNITDGKDFPINHDVTSVRGGEYWRLLTPGTYRVTAMKAGFQPQSQEVTVTNIPHQEAQRVDFTLAKEPVYTESENSLEENNKPDIPNLSLSRLLAYMRSQERS</sequence>
<keyword evidence="5" id="KW-0378">Hydrolase</keyword>
<dbReference type="Gene3D" id="2.60.40.1120">
    <property type="entry name" value="Carboxypeptidase-like, regulatory domain"/>
    <property type="match status" value="1"/>
</dbReference>
<evidence type="ECO:0000256" key="6">
    <source>
        <dbReference type="ARBA" id="ARBA00022833"/>
    </source>
</evidence>
<dbReference type="Pfam" id="PF13620">
    <property type="entry name" value="CarboxypepD_reg"/>
    <property type="match status" value="1"/>
</dbReference>
<organism evidence="11 12">
    <name type="scientific">Limulus polyphemus</name>
    <name type="common">Atlantic horseshoe crab</name>
    <dbReference type="NCBI Taxonomy" id="6850"/>
    <lineage>
        <taxon>Eukaryota</taxon>
        <taxon>Metazoa</taxon>
        <taxon>Ecdysozoa</taxon>
        <taxon>Arthropoda</taxon>
        <taxon>Chelicerata</taxon>
        <taxon>Merostomata</taxon>
        <taxon>Xiphosura</taxon>
        <taxon>Limulidae</taxon>
        <taxon>Limulus</taxon>
    </lineage>
</organism>
<evidence type="ECO:0000313" key="12">
    <source>
        <dbReference type="RefSeq" id="XP_013774340.1"/>
    </source>
</evidence>
<evidence type="ECO:0000256" key="2">
    <source>
        <dbReference type="ARBA" id="ARBA00005988"/>
    </source>
</evidence>
<dbReference type="Gene3D" id="3.40.630.10">
    <property type="entry name" value="Zn peptidases"/>
    <property type="match status" value="1"/>
</dbReference>
<evidence type="ECO:0000259" key="10">
    <source>
        <dbReference type="PROSITE" id="PS52035"/>
    </source>
</evidence>
<dbReference type="InterPro" id="IPR057246">
    <property type="entry name" value="CARBOXYPEPT_ZN_1"/>
</dbReference>
<name>A0ABM1B3Y6_LIMPO</name>
<evidence type="ECO:0000256" key="9">
    <source>
        <dbReference type="SAM" id="Phobius"/>
    </source>
</evidence>
<dbReference type="InterPro" id="IPR000834">
    <property type="entry name" value="Peptidase_M14"/>
</dbReference>
<dbReference type="CDD" id="cd03858">
    <property type="entry name" value="M14_CP_N-E_like"/>
    <property type="match status" value="1"/>
</dbReference>
<dbReference type="RefSeq" id="XP_013774340.1">
    <property type="nucleotide sequence ID" value="XM_013918886.2"/>
</dbReference>
<proteinExistence type="inferred from homology"/>
<dbReference type="SUPFAM" id="SSF53187">
    <property type="entry name" value="Zn-dependent exopeptidases"/>
    <property type="match status" value="1"/>
</dbReference>
<evidence type="ECO:0000256" key="3">
    <source>
        <dbReference type="ARBA" id="ARBA00022645"/>
    </source>
</evidence>
<comment type="cofactor">
    <cofactor evidence="1">
        <name>Zn(2+)</name>
        <dbReference type="ChEBI" id="CHEBI:29105"/>
    </cofactor>
</comment>
<dbReference type="PANTHER" id="PTHR11532:SF93">
    <property type="entry name" value="CARBOXYPEPTIDASE E"/>
    <property type="match status" value="1"/>
</dbReference>
<keyword evidence="3" id="KW-0645">Protease</keyword>
<dbReference type="GeneID" id="106459276"/>
<feature type="domain" description="Peptidase M14" evidence="10">
    <location>
        <begin position="65"/>
        <end position="381"/>
    </location>
</feature>
<keyword evidence="6" id="KW-0862">Zinc</keyword>
<protein>
    <submittedName>
        <fullName evidence="12">Carboxypeptidase E-like</fullName>
    </submittedName>
</protein>
<keyword evidence="9" id="KW-0812">Transmembrane</keyword>
<dbReference type="InterPro" id="IPR008969">
    <property type="entry name" value="CarboxyPept-like_regulatory"/>
</dbReference>
<evidence type="ECO:0000256" key="4">
    <source>
        <dbReference type="ARBA" id="ARBA00022723"/>
    </source>
</evidence>
<keyword evidence="7" id="KW-0325">Glycoprotein</keyword>
<keyword evidence="9" id="KW-0472">Membrane</keyword>
<evidence type="ECO:0000256" key="5">
    <source>
        <dbReference type="ARBA" id="ARBA00022801"/>
    </source>
</evidence>
<dbReference type="PANTHER" id="PTHR11532">
    <property type="entry name" value="PROTEASE M14 CARBOXYPEPTIDASE"/>
    <property type="match status" value="1"/>
</dbReference>
<keyword evidence="11" id="KW-1185">Reference proteome</keyword>
<dbReference type="SMART" id="SM00631">
    <property type="entry name" value="Zn_pept"/>
    <property type="match status" value="1"/>
</dbReference>
<dbReference type="PROSITE" id="PS00132">
    <property type="entry name" value="CARBOXYPEPT_ZN_1"/>
    <property type="match status" value="1"/>
</dbReference>
<dbReference type="PROSITE" id="PS00133">
    <property type="entry name" value="CARBOXYPEPT_ZN_2"/>
    <property type="match status" value="1"/>
</dbReference>
<feature type="active site" description="Proton donor/acceptor" evidence="8">
    <location>
        <position position="351"/>
    </location>
</feature>
<dbReference type="InterPro" id="IPR057247">
    <property type="entry name" value="CARBOXYPEPT_ZN_2"/>
</dbReference>
<evidence type="ECO:0000313" key="11">
    <source>
        <dbReference type="Proteomes" id="UP000694941"/>
    </source>
</evidence>
<dbReference type="PROSITE" id="PS52035">
    <property type="entry name" value="PEPTIDASE_M14"/>
    <property type="match status" value="1"/>
</dbReference>
<accession>A0ABM1B3Y6</accession>